<feature type="compositionally biased region" description="Polar residues" evidence="1">
    <location>
        <begin position="1"/>
        <end position="15"/>
    </location>
</feature>
<dbReference type="EMBL" id="JWIZ01000094">
    <property type="protein sequence ID" value="KMK50519.1"/>
    <property type="molecule type" value="Genomic_DNA"/>
</dbReference>
<evidence type="ECO:0000256" key="1">
    <source>
        <dbReference type="SAM" id="MobiDB-lite"/>
    </source>
</evidence>
<comment type="caution">
    <text evidence="2">The sequence shown here is derived from an EMBL/GenBank/DDBJ whole genome shotgun (WGS) entry which is preliminary data.</text>
</comment>
<dbReference type="AlphaFoldDB" id="A0A0J5P4Y0"/>
<dbReference type="Proteomes" id="UP000036270">
    <property type="component" value="Unassembled WGS sequence"/>
</dbReference>
<organism evidence="2 3">
    <name type="scientific">Muribacter muris</name>
    <dbReference type="NCBI Taxonomy" id="67855"/>
    <lineage>
        <taxon>Bacteria</taxon>
        <taxon>Pseudomonadati</taxon>
        <taxon>Pseudomonadota</taxon>
        <taxon>Gammaproteobacteria</taxon>
        <taxon>Pasteurellales</taxon>
        <taxon>Pasteurellaceae</taxon>
        <taxon>Muribacter</taxon>
    </lineage>
</organism>
<dbReference type="PATRIC" id="fig|67855.3.peg.2550"/>
<gene>
    <name evidence="2" type="ORF">RO21_11300</name>
</gene>
<proteinExistence type="predicted"/>
<evidence type="ECO:0000313" key="2">
    <source>
        <dbReference type="EMBL" id="KMK50519.1"/>
    </source>
</evidence>
<dbReference type="STRING" id="67855.RO21_11300"/>
<accession>A0A0J5P4Y0</accession>
<protein>
    <submittedName>
        <fullName evidence="2">Uncharacterized protein</fullName>
    </submittedName>
</protein>
<evidence type="ECO:0000313" key="3">
    <source>
        <dbReference type="Proteomes" id="UP000036270"/>
    </source>
</evidence>
<sequence>MTNRKPTKSSPQRANPSPKPHRIPPAQRLTISNLKHAQRVLFHCSPLTKSVTLATPCKRVQATPND</sequence>
<feature type="region of interest" description="Disordered" evidence="1">
    <location>
        <begin position="1"/>
        <end position="25"/>
    </location>
</feature>
<reference evidence="2 3" key="1">
    <citation type="submission" date="2014-12" db="EMBL/GenBank/DDBJ databases">
        <title>Reclassification of Actinobacillus muris as Muribacter muris.</title>
        <authorList>
            <person name="Christensen H."/>
            <person name="Nicklas W."/>
            <person name="Bisgaard M."/>
        </authorList>
    </citation>
    <scope>NUCLEOTIDE SEQUENCE [LARGE SCALE GENOMIC DNA]</scope>
    <source>
        <strain evidence="2 3">Ackerman80-443D</strain>
    </source>
</reference>
<keyword evidence="3" id="KW-1185">Reference proteome</keyword>
<name>A0A0J5P4Y0_9PAST</name>